<gene>
    <name evidence="4" type="ORF">BAE44_0022799</name>
</gene>
<proteinExistence type="predicted"/>
<dbReference type="InterPro" id="IPR011009">
    <property type="entry name" value="Kinase-like_dom_sf"/>
</dbReference>
<evidence type="ECO:0000256" key="1">
    <source>
        <dbReference type="ARBA" id="ARBA00022741"/>
    </source>
</evidence>
<accession>A0A1E5UTI6</accession>
<dbReference type="Gene3D" id="1.10.510.10">
    <property type="entry name" value="Transferase(Phosphotransferase) domain 1"/>
    <property type="match status" value="1"/>
</dbReference>
<feature type="domain" description="Protein kinase" evidence="3">
    <location>
        <begin position="1"/>
        <end position="141"/>
    </location>
</feature>
<dbReference type="InterPro" id="IPR000719">
    <property type="entry name" value="Prot_kinase_dom"/>
</dbReference>
<evidence type="ECO:0000313" key="5">
    <source>
        <dbReference type="Proteomes" id="UP000095767"/>
    </source>
</evidence>
<evidence type="ECO:0000259" key="3">
    <source>
        <dbReference type="PROSITE" id="PS50011"/>
    </source>
</evidence>
<dbReference type="GO" id="GO:0004674">
    <property type="term" value="F:protein serine/threonine kinase activity"/>
    <property type="evidence" value="ECO:0007669"/>
    <property type="project" value="TreeGrafter"/>
</dbReference>
<evidence type="ECO:0000256" key="2">
    <source>
        <dbReference type="ARBA" id="ARBA00022840"/>
    </source>
</evidence>
<dbReference type="STRING" id="888268.A0A1E5UTI6"/>
<organism evidence="4 5">
    <name type="scientific">Dichanthelium oligosanthes</name>
    <dbReference type="NCBI Taxonomy" id="888268"/>
    <lineage>
        <taxon>Eukaryota</taxon>
        <taxon>Viridiplantae</taxon>
        <taxon>Streptophyta</taxon>
        <taxon>Embryophyta</taxon>
        <taxon>Tracheophyta</taxon>
        <taxon>Spermatophyta</taxon>
        <taxon>Magnoliopsida</taxon>
        <taxon>Liliopsida</taxon>
        <taxon>Poales</taxon>
        <taxon>Poaceae</taxon>
        <taxon>PACMAD clade</taxon>
        <taxon>Panicoideae</taxon>
        <taxon>Panicodae</taxon>
        <taxon>Paniceae</taxon>
        <taxon>Dichantheliinae</taxon>
        <taxon>Dichanthelium</taxon>
    </lineage>
</organism>
<keyword evidence="5" id="KW-1185">Reference proteome</keyword>
<protein>
    <recommendedName>
        <fullName evidence="3">Protein kinase domain-containing protein</fullName>
    </recommendedName>
</protein>
<evidence type="ECO:0000313" key="4">
    <source>
        <dbReference type="EMBL" id="OEL16183.1"/>
    </source>
</evidence>
<dbReference type="InterPro" id="IPR001245">
    <property type="entry name" value="Ser-Thr/Tyr_kinase_cat_dom"/>
</dbReference>
<reference evidence="4 5" key="1">
    <citation type="submission" date="2016-09" db="EMBL/GenBank/DDBJ databases">
        <title>The draft genome of Dichanthelium oligosanthes: A C3 panicoid grass species.</title>
        <authorList>
            <person name="Studer A.J."/>
            <person name="Schnable J.C."/>
            <person name="Brutnell T.P."/>
        </authorList>
    </citation>
    <scope>NUCLEOTIDE SEQUENCE [LARGE SCALE GENOMIC DNA]</scope>
    <source>
        <strain evidence="5">cv. Kellogg 1175</strain>
        <tissue evidence="4">Leaf</tissue>
    </source>
</reference>
<sequence>LLDDSFDAKISDFGISRLVNTKKTLYTEHVIGSIGYMDPLFVRDGRLTVKGDVYSFGVVLLELFSRKKATIEDGKASILDLFTEALARGITRVNKMFDNEIVNENNMEILELVGKLISECSRMERVKRPEMIDVAERLRMLSKALNQERHSKPVEVITPIKTWATEWCRYFSFA</sequence>
<dbReference type="GO" id="GO:0005886">
    <property type="term" value="C:plasma membrane"/>
    <property type="evidence" value="ECO:0007669"/>
    <property type="project" value="TreeGrafter"/>
</dbReference>
<dbReference type="PANTHER" id="PTHR27005:SF505">
    <property type="entry name" value="PROTEIN KINASE DOMAIN-CONTAINING PROTEIN"/>
    <property type="match status" value="1"/>
</dbReference>
<comment type="caution">
    <text evidence="4">The sequence shown here is derived from an EMBL/GenBank/DDBJ whole genome shotgun (WGS) entry which is preliminary data.</text>
</comment>
<dbReference type="PANTHER" id="PTHR27005">
    <property type="entry name" value="WALL-ASSOCIATED RECEPTOR KINASE-LIKE 21"/>
    <property type="match status" value="1"/>
</dbReference>
<dbReference type="OrthoDB" id="2017579at2759"/>
<keyword evidence="1" id="KW-0547">Nucleotide-binding</keyword>
<dbReference type="Pfam" id="PF07714">
    <property type="entry name" value="PK_Tyr_Ser-Thr"/>
    <property type="match status" value="1"/>
</dbReference>
<dbReference type="PROSITE" id="PS50011">
    <property type="entry name" value="PROTEIN_KINASE_DOM"/>
    <property type="match status" value="1"/>
</dbReference>
<dbReference type="InterPro" id="IPR045274">
    <property type="entry name" value="WAK-like"/>
</dbReference>
<keyword evidence="2" id="KW-0067">ATP-binding</keyword>
<dbReference type="GO" id="GO:0007166">
    <property type="term" value="P:cell surface receptor signaling pathway"/>
    <property type="evidence" value="ECO:0007669"/>
    <property type="project" value="InterPro"/>
</dbReference>
<feature type="non-terminal residue" evidence="4">
    <location>
        <position position="1"/>
    </location>
</feature>
<dbReference type="EMBL" id="LWDX02063739">
    <property type="protein sequence ID" value="OEL16183.1"/>
    <property type="molecule type" value="Genomic_DNA"/>
</dbReference>
<name>A0A1E5UTI6_9POAL</name>
<dbReference type="SUPFAM" id="SSF56112">
    <property type="entry name" value="Protein kinase-like (PK-like)"/>
    <property type="match status" value="1"/>
</dbReference>
<dbReference type="AlphaFoldDB" id="A0A1E5UTI6"/>
<dbReference type="Proteomes" id="UP000095767">
    <property type="component" value="Unassembled WGS sequence"/>
</dbReference>
<dbReference type="GO" id="GO:0005524">
    <property type="term" value="F:ATP binding"/>
    <property type="evidence" value="ECO:0007669"/>
    <property type="project" value="UniProtKB-KW"/>
</dbReference>